<evidence type="ECO:0000259" key="8">
    <source>
        <dbReference type="PROSITE" id="PS50928"/>
    </source>
</evidence>
<dbReference type="InterPro" id="IPR035906">
    <property type="entry name" value="MetI-like_sf"/>
</dbReference>
<accession>A0A9W5UWP0</accession>
<feature type="transmembrane region" description="Helical" evidence="7">
    <location>
        <begin position="164"/>
        <end position="184"/>
    </location>
</feature>
<comment type="subcellular location">
    <subcellularLocation>
        <location evidence="1 7">Cell membrane</location>
        <topology evidence="1 7">Multi-pass membrane protein</topology>
    </subcellularLocation>
</comment>
<reference evidence="9" key="1">
    <citation type="submission" date="2021-01" db="EMBL/GenBank/DDBJ databases">
        <title>Whole genome shotgun sequence of Verrucosispora sediminis NBRC 107745.</title>
        <authorList>
            <person name="Komaki H."/>
            <person name="Tamura T."/>
        </authorList>
    </citation>
    <scope>NUCLEOTIDE SEQUENCE</scope>
    <source>
        <strain evidence="9">NBRC 107745</strain>
    </source>
</reference>
<comment type="similarity">
    <text evidence="7">Belongs to the binding-protein-dependent transport system permease family.</text>
</comment>
<dbReference type="Pfam" id="PF19300">
    <property type="entry name" value="BPD_transp_1_N"/>
    <property type="match status" value="1"/>
</dbReference>
<dbReference type="CDD" id="cd06261">
    <property type="entry name" value="TM_PBP2"/>
    <property type="match status" value="1"/>
</dbReference>
<dbReference type="GO" id="GO:0055085">
    <property type="term" value="P:transmembrane transport"/>
    <property type="evidence" value="ECO:0007669"/>
    <property type="project" value="InterPro"/>
</dbReference>
<feature type="transmembrane region" description="Helical" evidence="7">
    <location>
        <begin position="116"/>
        <end position="143"/>
    </location>
</feature>
<dbReference type="InterPro" id="IPR000515">
    <property type="entry name" value="MetI-like"/>
</dbReference>
<feature type="domain" description="ABC transmembrane type-1" evidence="8">
    <location>
        <begin position="116"/>
        <end position="323"/>
    </location>
</feature>
<keyword evidence="4 7" id="KW-0812">Transmembrane</keyword>
<dbReference type="PROSITE" id="PS50928">
    <property type="entry name" value="ABC_TM1"/>
    <property type="match status" value="1"/>
</dbReference>
<dbReference type="SUPFAM" id="SSF161098">
    <property type="entry name" value="MetI-like"/>
    <property type="match status" value="1"/>
</dbReference>
<dbReference type="Proteomes" id="UP000607311">
    <property type="component" value="Unassembled WGS sequence"/>
</dbReference>
<feature type="transmembrane region" description="Helical" evidence="7">
    <location>
        <begin position="302"/>
        <end position="323"/>
    </location>
</feature>
<keyword evidence="5 7" id="KW-1133">Transmembrane helix</keyword>
<evidence type="ECO:0000313" key="9">
    <source>
        <dbReference type="EMBL" id="GIJ35936.1"/>
    </source>
</evidence>
<protein>
    <submittedName>
        <fullName evidence="9">ABC transporter permease</fullName>
    </submittedName>
</protein>
<organism evidence="9 10">
    <name type="scientific">Micromonospora sediminimaris</name>
    <dbReference type="NCBI Taxonomy" id="547162"/>
    <lineage>
        <taxon>Bacteria</taxon>
        <taxon>Bacillati</taxon>
        <taxon>Actinomycetota</taxon>
        <taxon>Actinomycetes</taxon>
        <taxon>Micromonosporales</taxon>
        <taxon>Micromonosporaceae</taxon>
        <taxon>Micromonospora</taxon>
    </lineage>
</organism>
<evidence type="ECO:0000256" key="4">
    <source>
        <dbReference type="ARBA" id="ARBA00022692"/>
    </source>
</evidence>
<keyword evidence="2 7" id="KW-0813">Transport</keyword>
<dbReference type="Pfam" id="PF00528">
    <property type="entry name" value="BPD_transp_1"/>
    <property type="match status" value="1"/>
</dbReference>
<evidence type="ECO:0000256" key="6">
    <source>
        <dbReference type="ARBA" id="ARBA00023136"/>
    </source>
</evidence>
<feature type="transmembrane region" description="Helical" evidence="7">
    <location>
        <begin position="204"/>
        <end position="223"/>
    </location>
</feature>
<evidence type="ECO:0000313" key="10">
    <source>
        <dbReference type="Proteomes" id="UP000607311"/>
    </source>
</evidence>
<proteinExistence type="inferred from homology"/>
<keyword evidence="10" id="KW-1185">Reference proteome</keyword>
<evidence type="ECO:0000256" key="3">
    <source>
        <dbReference type="ARBA" id="ARBA00022475"/>
    </source>
</evidence>
<evidence type="ECO:0000256" key="5">
    <source>
        <dbReference type="ARBA" id="ARBA00022989"/>
    </source>
</evidence>
<dbReference type="InterPro" id="IPR045621">
    <property type="entry name" value="BPD_transp_1_N"/>
</dbReference>
<dbReference type="GO" id="GO:0005886">
    <property type="term" value="C:plasma membrane"/>
    <property type="evidence" value="ECO:0007669"/>
    <property type="project" value="UniProtKB-SubCell"/>
</dbReference>
<keyword evidence="6 7" id="KW-0472">Membrane</keyword>
<evidence type="ECO:0000256" key="7">
    <source>
        <dbReference type="RuleBase" id="RU363032"/>
    </source>
</evidence>
<keyword evidence="3" id="KW-1003">Cell membrane</keyword>
<dbReference type="Gene3D" id="1.10.3720.10">
    <property type="entry name" value="MetI-like"/>
    <property type="match status" value="1"/>
</dbReference>
<gene>
    <name evidence="9" type="ORF">Vse01_50840</name>
</gene>
<feature type="transmembrane region" description="Helical" evidence="7">
    <location>
        <begin position="27"/>
        <end position="45"/>
    </location>
</feature>
<name>A0A9W5UWP0_9ACTN</name>
<dbReference type="PANTHER" id="PTHR43163:SF9">
    <property type="entry name" value="ABC TRANSPORTER PERMEASE PROTEIN"/>
    <property type="match status" value="1"/>
</dbReference>
<evidence type="ECO:0000256" key="1">
    <source>
        <dbReference type="ARBA" id="ARBA00004651"/>
    </source>
</evidence>
<evidence type="ECO:0000256" key="2">
    <source>
        <dbReference type="ARBA" id="ARBA00022448"/>
    </source>
</evidence>
<dbReference type="EMBL" id="BOPD01000038">
    <property type="protein sequence ID" value="GIJ35936.1"/>
    <property type="molecule type" value="Genomic_DNA"/>
</dbReference>
<dbReference type="PANTHER" id="PTHR43163">
    <property type="entry name" value="DIPEPTIDE TRANSPORT SYSTEM PERMEASE PROTEIN DPPB-RELATED"/>
    <property type="match status" value="1"/>
</dbReference>
<dbReference type="AlphaFoldDB" id="A0A9W5UWP0"/>
<comment type="caution">
    <text evidence="9">The sequence shown here is derived from an EMBL/GenBank/DDBJ whole genome shotgun (WGS) entry which is preliminary data.</text>
</comment>
<sequence length="338" mass="35368">MTVAEPTSAPPRRSLAGALGRLVLRRLLLAVPVLAAVSATIFVLGKASPFDPVASYFGVRILRASPEQVAQIRRDWGADDPALVQYGRWLKHLLSGDLGDSRTFGLPVATLIGDRLGWSALLAGTGLLLALALALLAGTAAAWHRGGWFDRAVSSVAYTLEATPVFWLALGALSLFAVRLRWLPAAGLTDPGADISVAQVAEHLILPAAVLGVAQAPWFLLFIRESVAHGLTQDYVLGARARGLGERTVVLRHALRTGLLPLITLVGARVPELITGAVLVEAVFSWPGVAAATVTAATTVDFALLAALTLLGTVSVLVGNLLADIGYSIADPRVRADG</sequence>